<evidence type="ECO:0000313" key="3">
    <source>
        <dbReference type="EMBL" id="CAB1421691.1"/>
    </source>
</evidence>
<evidence type="ECO:0000313" key="4">
    <source>
        <dbReference type="Proteomes" id="UP001153269"/>
    </source>
</evidence>
<sequence length="433" mass="48981">MAAGRGEFFRSLWTGLQRQLPPGGRAAPPGPGRGKPGPERGAAGSRGGGRPPRAAWSSAPWSFGGEREERNCLETREVYLHTLPPEILLKVLSFLDASSLFCISHVCQLFHQLANEDDLWKEIYTSEFGTQTWRPKSAHDAGMKACRGEVVEERPLGHWKKMYFRTLAGREVNKWKRELRDIRPHTGLPRQTELVLRTLNMSWELTLSDCWGGEVTLRENQVTFLQSALVVRWSEGVFPSYHHISSIQVHGVRKETQKIPRVRPSWRSLILKLDMKTEPHSFIGRDKLITLIHLSPGVLIGRWRGQSSVAFIMVSLHFYKLVEKSLLGSPACLYSEPVETSDPALDPQSYSVHFVLHSPGALILSEHFSQVHCRSVRLEHYLQEMTLIHSSVLPQHKPLSGSIKLPWRSEELEGAVEVRPISRPRSLVLICVS</sequence>
<dbReference type="PANTHER" id="PTHR46731">
    <property type="entry name" value="F-BOX ONLY PROTEIN 15"/>
    <property type="match status" value="1"/>
</dbReference>
<dbReference type="Gene3D" id="1.20.1280.50">
    <property type="match status" value="1"/>
</dbReference>
<dbReference type="InterPro" id="IPR001810">
    <property type="entry name" value="F-box_dom"/>
</dbReference>
<accession>A0A9N7U0A5</accession>
<dbReference type="SUPFAM" id="SSF81383">
    <property type="entry name" value="F-box domain"/>
    <property type="match status" value="1"/>
</dbReference>
<dbReference type="InterPro" id="IPR036047">
    <property type="entry name" value="F-box-like_dom_sf"/>
</dbReference>
<evidence type="ECO:0000259" key="2">
    <source>
        <dbReference type="PROSITE" id="PS50181"/>
    </source>
</evidence>
<dbReference type="GO" id="GO:0019005">
    <property type="term" value="C:SCF ubiquitin ligase complex"/>
    <property type="evidence" value="ECO:0007669"/>
    <property type="project" value="TreeGrafter"/>
</dbReference>
<protein>
    <recommendedName>
        <fullName evidence="2">F-box domain-containing protein</fullName>
    </recommendedName>
</protein>
<keyword evidence="4" id="KW-1185">Reference proteome</keyword>
<proteinExistence type="predicted"/>
<dbReference type="SMART" id="SM00256">
    <property type="entry name" value="FBOX"/>
    <property type="match status" value="1"/>
</dbReference>
<organism evidence="3 4">
    <name type="scientific">Pleuronectes platessa</name>
    <name type="common">European plaice</name>
    <dbReference type="NCBI Taxonomy" id="8262"/>
    <lineage>
        <taxon>Eukaryota</taxon>
        <taxon>Metazoa</taxon>
        <taxon>Chordata</taxon>
        <taxon>Craniata</taxon>
        <taxon>Vertebrata</taxon>
        <taxon>Euteleostomi</taxon>
        <taxon>Actinopterygii</taxon>
        <taxon>Neopterygii</taxon>
        <taxon>Teleostei</taxon>
        <taxon>Neoteleostei</taxon>
        <taxon>Acanthomorphata</taxon>
        <taxon>Carangaria</taxon>
        <taxon>Pleuronectiformes</taxon>
        <taxon>Pleuronectoidei</taxon>
        <taxon>Pleuronectidae</taxon>
        <taxon>Pleuronectes</taxon>
    </lineage>
</organism>
<dbReference type="Pfam" id="PF12937">
    <property type="entry name" value="F-box-like"/>
    <property type="match status" value="1"/>
</dbReference>
<dbReference type="PANTHER" id="PTHR46731:SF1">
    <property type="entry name" value="F-BOX ONLY PROTEIN 15"/>
    <property type="match status" value="1"/>
</dbReference>
<dbReference type="PROSITE" id="PS50181">
    <property type="entry name" value="FBOX"/>
    <property type="match status" value="1"/>
</dbReference>
<dbReference type="EMBL" id="CADEAL010000539">
    <property type="protein sequence ID" value="CAB1421691.1"/>
    <property type="molecule type" value="Genomic_DNA"/>
</dbReference>
<dbReference type="Proteomes" id="UP001153269">
    <property type="component" value="Unassembled WGS sequence"/>
</dbReference>
<feature type="region of interest" description="Disordered" evidence="1">
    <location>
        <begin position="18"/>
        <end position="62"/>
    </location>
</feature>
<feature type="domain" description="F-box" evidence="2">
    <location>
        <begin position="77"/>
        <end position="123"/>
    </location>
</feature>
<dbReference type="AlphaFoldDB" id="A0A9N7U0A5"/>
<name>A0A9N7U0A5_PLEPL</name>
<dbReference type="CDD" id="cd22093">
    <property type="entry name" value="F-box_FBXO15"/>
    <property type="match status" value="1"/>
</dbReference>
<reference evidence="3" key="1">
    <citation type="submission" date="2020-03" db="EMBL/GenBank/DDBJ databases">
        <authorList>
            <person name="Weist P."/>
        </authorList>
    </citation>
    <scope>NUCLEOTIDE SEQUENCE</scope>
</reference>
<comment type="caution">
    <text evidence="3">The sequence shown here is derived from an EMBL/GenBank/DDBJ whole genome shotgun (WGS) entry which is preliminary data.</text>
</comment>
<gene>
    <name evidence="3" type="ORF">PLEPLA_LOCUS9578</name>
</gene>
<evidence type="ECO:0000256" key="1">
    <source>
        <dbReference type="SAM" id="MobiDB-lite"/>
    </source>
</evidence>